<evidence type="ECO:0000256" key="2">
    <source>
        <dbReference type="RuleBase" id="RU000408"/>
    </source>
</evidence>
<keyword evidence="3" id="KW-1133">Transmembrane helix</keyword>
<evidence type="ECO:0000256" key="1">
    <source>
        <dbReference type="ARBA" id="ARBA00022553"/>
    </source>
</evidence>
<dbReference type="Gene3D" id="2.40.50.140">
    <property type="entry name" value="Nucleic acid-binding proteins"/>
    <property type="match status" value="1"/>
</dbReference>
<accession>A0ABR8CER2</accession>
<protein>
    <submittedName>
        <fullName evidence="5">Cold shock and DUF1294 domain-containing protein</fullName>
    </submittedName>
</protein>
<dbReference type="PANTHER" id="PTHR12962:SF1">
    <property type="entry name" value="COLD SHOCK DOMAIN-CONTAINING PROTEIN CG9705"/>
    <property type="match status" value="1"/>
</dbReference>
<organism evidence="5 6">
    <name type="scientific">Phormidium tenue FACHB-1050</name>
    <dbReference type="NCBI Taxonomy" id="2692857"/>
    <lineage>
        <taxon>Bacteria</taxon>
        <taxon>Bacillati</taxon>
        <taxon>Cyanobacteriota</taxon>
        <taxon>Cyanophyceae</taxon>
        <taxon>Oscillatoriophycideae</taxon>
        <taxon>Oscillatoriales</taxon>
        <taxon>Oscillatoriaceae</taxon>
        <taxon>Phormidium</taxon>
    </lineage>
</organism>
<feature type="transmembrane region" description="Helical" evidence="3">
    <location>
        <begin position="89"/>
        <end position="108"/>
    </location>
</feature>
<dbReference type="InterPro" id="IPR002059">
    <property type="entry name" value="CSP_DNA-bd"/>
</dbReference>
<feature type="domain" description="CSD" evidence="4">
    <location>
        <begin position="5"/>
        <end position="69"/>
    </location>
</feature>
<comment type="subcellular location">
    <subcellularLocation>
        <location evidence="2">Cytoplasm</location>
    </subcellularLocation>
</comment>
<reference evidence="5 6" key="1">
    <citation type="journal article" date="2020" name="ISME J.">
        <title>Comparative genomics reveals insights into cyanobacterial evolution and habitat adaptation.</title>
        <authorList>
            <person name="Chen M.Y."/>
            <person name="Teng W.K."/>
            <person name="Zhao L."/>
            <person name="Hu C.X."/>
            <person name="Zhou Y.K."/>
            <person name="Han B.P."/>
            <person name="Song L.R."/>
            <person name="Shu W.S."/>
        </authorList>
    </citation>
    <scope>NUCLEOTIDE SEQUENCE [LARGE SCALE GENOMIC DNA]</scope>
    <source>
        <strain evidence="5 6">FACHB-1050</strain>
    </source>
</reference>
<dbReference type="InterPro" id="IPR019844">
    <property type="entry name" value="CSD_CS"/>
</dbReference>
<gene>
    <name evidence="5" type="ORF">H6G05_20705</name>
</gene>
<dbReference type="InterPro" id="IPR011129">
    <property type="entry name" value="CSD"/>
</dbReference>
<sequence length="210" mass="24051">MKSGLRNGQLIKWKDDQGFGFIQSVDGSQDIFLHISEIKDSNRRPQIGDTIYYYVAAKNGKVCASNAFILGAKNKGKPSVTNQKSVFPFIRMLLISILPLVGSIHFAWRTAPILPLVNLIPLILYVGINPITFVLYADDKYRAENRKWRTSEATLHLFELIGGWLGGFIAQHQLHHKNRKKSYQVVFWAIVIIHQIGWLIWLLFHKAIIR</sequence>
<name>A0ABR8CER2_9CYAN</name>
<proteinExistence type="predicted"/>
<dbReference type="PROSITE" id="PS00352">
    <property type="entry name" value="CSD_1"/>
    <property type="match status" value="1"/>
</dbReference>
<dbReference type="InterPro" id="IPR010718">
    <property type="entry name" value="DUF1294"/>
</dbReference>
<dbReference type="Proteomes" id="UP000618445">
    <property type="component" value="Unassembled WGS sequence"/>
</dbReference>
<dbReference type="Pfam" id="PF00313">
    <property type="entry name" value="CSD"/>
    <property type="match status" value="1"/>
</dbReference>
<dbReference type="Pfam" id="PF06961">
    <property type="entry name" value="DUF1294"/>
    <property type="match status" value="1"/>
</dbReference>
<feature type="transmembrane region" description="Helical" evidence="3">
    <location>
        <begin position="114"/>
        <end position="136"/>
    </location>
</feature>
<keyword evidence="1" id="KW-0597">Phosphoprotein</keyword>
<dbReference type="SMART" id="SM00357">
    <property type="entry name" value="CSP"/>
    <property type="match status" value="1"/>
</dbReference>
<dbReference type="PANTHER" id="PTHR12962">
    <property type="entry name" value="CALCIUM-REGULATED HEAT STABLE PROTEIN CRHSP-24-RELATED"/>
    <property type="match status" value="1"/>
</dbReference>
<dbReference type="SUPFAM" id="SSF50249">
    <property type="entry name" value="Nucleic acid-binding proteins"/>
    <property type="match status" value="1"/>
</dbReference>
<evidence type="ECO:0000313" key="6">
    <source>
        <dbReference type="Proteomes" id="UP000618445"/>
    </source>
</evidence>
<feature type="transmembrane region" description="Helical" evidence="3">
    <location>
        <begin position="186"/>
        <end position="204"/>
    </location>
</feature>
<evidence type="ECO:0000313" key="5">
    <source>
        <dbReference type="EMBL" id="MBD2319253.1"/>
    </source>
</evidence>
<keyword evidence="3" id="KW-0472">Membrane</keyword>
<evidence type="ECO:0000256" key="3">
    <source>
        <dbReference type="SAM" id="Phobius"/>
    </source>
</evidence>
<comment type="caution">
    <text evidence="5">The sequence shown here is derived from an EMBL/GenBank/DDBJ whole genome shotgun (WGS) entry which is preliminary data.</text>
</comment>
<evidence type="ECO:0000259" key="4">
    <source>
        <dbReference type="PROSITE" id="PS51857"/>
    </source>
</evidence>
<keyword evidence="3" id="KW-0812">Transmembrane</keyword>
<dbReference type="EMBL" id="JACJQY010000046">
    <property type="protein sequence ID" value="MBD2319253.1"/>
    <property type="molecule type" value="Genomic_DNA"/>
</dbReference>
<dbReference type="CDD" id="cd04458">
    <property type="entry name" value="CSP_CDS"/>
    <property type="match status" value="1"/>
</dbReference>
<dbReference type="InterPro" id="IPR052069">
    <property type="entry name" value="Ca-reg_mRNA-binding_domain"/>
</dbReference>
<dbReference type="PROSITE" id="PS51857">
    <property type="entry name" value="CSD_2"/>
    <property type="match status" value="1"/>
</dbReference>
<dbReference type="InterPro" id="IPR012340">
    <property type="entry name" value="NA-bd_OB-fold"/>
</dbReference>
<feature type="transmembrane region" description="Helical" evidence="3">
    <location>
        <begin position="157"/>
        <end position="174"/>
    </location>
</feature>
<keyword evidence="6" id="KW-1185">Reference proteome</keyword>
<dbReference type="RefSeq" id="WP_190581030.1">
    <property type="nucleotide sequence ID" value="NZ_CAWPQU010000041.1"/>
</dbReference>